<gene>
    <name evidence="2" type="ORF">QE380_001376</name>
</gene>
<proteinExistence type="predicted"/>
<feature type="transmembrane region" description="Helical" evidence="1">
    <location>
        <begin position="311"/>
        <end position="332"/>
    </location>
</feature>
<comment type="caution">
    <text evidence="2">The sequence shown here is derived from an EMBL/GenBank/DDBJ whole genome shotgun (WGS) entry which is preliminary data.</text>
</comment>
<keyword evidence="1" id="KW-1133">Transmembrane helix</keyword>
<organism evidence="2 3">
    <name type="scientific">Acinetobacter baylyi</name>
    <dbReference type="NCBI Taxonomy" id="202950"/>
    <lineage>
        <taxon>Bacteria</taxon>
        <taxon>Pseudomonadati</taxon>
        <taxon>Pseudomonadota</taxon>
        <taxon>Gammaproteobacteria</taxon>
        <taxon>Moraxellales</taxon>
        <taxon>Moraxellaceae</taxon>
        <taxon>Acinetobacter</taxon>
    </lineage>
</organism>
<keyword evidence="3" id="KW-1185">Reference proteome</keyword>
<keyword evidence="1" id="KW-0812">Transmembrane</keyword>
<sequence>MESINRKKNKALQQPHFKTDTFFSSFSSKLKQFSNYFESPQKARSLLQVILTCLAFSFIFSLFLCQHSIYTSKVDKSLIQLSILNHRFLSQSLETIRSDAAQNRQLLNEAQQSFKHEMTYLDDSSTEFQNVNQAWQQLSRSIDQIQAHPELLKQVQYLHLAMQLSMPEIQANYAQLIERMRSQQVPLAEIKVAQQQELLASKLLKWINTPILPEQTSPASVYIFLDDFKAFRSNIDLQLNGQSVSALDPQSRILLQNIHLEYETALQPKLDRVFQRPNEIEQLWQAYWKLPTQSEKLMDMLDEFAQSKNSLLSMLVSGLLIIFLMIMTYALIRLIGLRRAETPPSEVLQTEDSMQNQNAILRLLNEMSDFVEGDLRRQATVSEAFTGTIADALNIIVQQKKDLIRCVQHNIDGIEKAIKTLTHSKQKLVALQQNPQGLETLNQTEQLELAQCVYQLNEIIQTLRTAIMTYKLDFASE</sequence>
<protein>
    <submittedName>
        <fullName evidence="2">Twitching motility protein PilJ</fullName>
    </submittedName>
</protein>
<dbReference type="EMBL" id="JAUTBK010000002">
    <property type="protein sequence ID" value="MDQ1208453.1"/>
    <property type="molecule type" value="Genomic_DNA"/>
</dbReference>
<evidence type="ECO:0000313" key="2">
    <source>
        <dbReference type="EMBL" id="MDQ1208453.1"/>
    </source>
</evidence>
<dbReference type="Proteomes" id="UP001233360">
    <property type="component" value="Unassembled WGS sequence"/>
</dbReference>
<feature type="transmembrane region" description="Helical" evidence="1">
    <location>
        <begin position="46"/>
        <end position="64"/>
    </location>
</feature>
<evidence type="ECO:0000256" key="1">
    <source>
        <dbReference type="SAM" id="Phobius"/>
    </source>
</evidence>
<accession>A0ABU0UVX5</accession>
<evidence type="ECO:0000313" key="3">
    <source>
        <dbReference type="Proteomes" id="UP001233360"/>
    </source>
</evidence>
<keyword evidence="1" id="KW-0472">Membrane</keyword>
<name>A0ABU0UVX5_ACIBI</name>
<reference evidence="2 3" key="1">
    <citation type="submission" date="2023-07" db="EMBL/GenBank/DDBJ databases">
        <title>Functional and genomic diversity of the sorghum phyllosphere microbiome.</title>
        <authorList>
            <person name="Shade A."/>
        </authorList>
    </citation>
    <scope>NUCLEOTIDE SEQUENCE [LARGE SCALE GENOMIC DNA]</scope>
    <source>
        <strain evidence="2 3">SORGH_AS_0887</strain>
    </source>
</reference>
<dbReference type="RefSeq" id="WP_307002975.1">
    <property type="nucleotide sequence ID" value="NZ_JAUTBK010000002.1"/>
</dbReference>